<dbReference type="PANTHER" id="PTHR43162">
    <property type="match status" value="1"/>
</dbReference>
<evidence type="ECO:0000259" key="2">
    <source>
        <dbReference type="Pfam" id="PF05368"/>
    </source>
</evidence>
<name>A0ABT7A141_9ACTN</name>
<accession>A0ABT7A141</accession>
<comment type="caution">
    <text evidence="3">The sequence shown here is derived from an EMBL/GenBank/DDBJ whole genome shotgun (WGS) entry which is preliminary data.</text>
</comment>
<dbReference type="InterPro" id="IPR036291">
    <property type="entry name" value="NAD(P)-bd_dom_sf"/>
</dbReference>
<feature type="region of interest" description="Disordered" evidence="1">
    <location>
        <begin position="286"/>
        <end position="306"/>
    </location>
</feature>
<reference evidence="3 4" key="1">
    <citation type="submission" date="2023-05" db="EMBL/GenBank/DDBJ databases">
        <title>Streptantibioticus silvisoli sp. nov., acidotolerant actinomycetes 1 from pine litter.</title>
        <authorList>
            <person name="Swiecimska M."/>
            <person name="Golinska P."/>
            <person name="Sangal V."/>
            <person name="Wachnowicz B."/>
            <person name="Goodfellow M."/>
        </authorList>
    </citation>
    <scope>NUCLEOTIDE SEQUENCE [LARGE SCALE GENOMIC DNA]</scope>
    <source>
        <strain evidence="3 4">DSM 42109</strain>
    </source>
</reference>
<dbReference type="Gene3D" id="3.40.50.720">
    <property type="entry name" value="NAD(P)-binding Rossmann-like Domain"/>
    <property type="match status" value="1"/>
</dbReference>
<evidence type="ECO:0000256" key="1">
    <source>
        <dbReference type="SAM" id="MobiDB-lite"/>
    </source>
</evidence>
<dbReference type="InterPro" id="IPR051604">
    <property type="entry name" value="Ergot_Alk_Oxidoreductase"/>
</dbReference>
<dbReference type="RefSeq" id="WP_274041355.1">
    <property type="nucleotide sequence ID" value="NZ_JANCPR020000025.1"/>
</dbReference>
<keyword evidence="4" id="KW-1185">Reference proteome</keyword>
<dbReference type="InterPro" id="IPR008030">
    <property type="entry name" value="NmrA-like"/>
</dbReference>
<evidence type="ECO:0000313" key="4">
    <source>
        <dbReference type="Proteomes" id="UP001214441"/>
    </source>
</evidence>
<dbReference type="Proteomes" id="UP001214441">
    <property type="component" value="Unassembled WGS sequence"/>
</dbReference>
<dbReference type="Pfam" id="PF05368">
    <property type="entry name" value="NmrA"/>
    <property type="match status" value="1"/>
</dbReference>
<feature type="domain" description="NmrA-like" evidence="2">
    <location>
        <begin position="9"/>
        <end position="250"/>
    </location>
</feature>
<gene>
    <name evidence="3" type="ORF">NMN56_024345</name>
</gene>
<dbReference type="SUPFAM" id="SSF51735">
    <property type="entry name" value="NAD(P)-binding Rossmann-fold domains"/>
    <property type="match status" value="1"/>
</dbReference>
<dbReference type="EMBL" id="JANCPR020000025">
    <property type="protein sequence ID" value="MDJ1135031.1"/>
    <property type="molecule type" value="Genomic_DNA"/>
</dbReference>
<evidence type="ECO:0000313" key="3">
    <source>
        <dbReference type="EMBL" id="MDJ1135031.1"/>
    </source>
</evidence>
<protein>
    <submittedName>
        <fullName evidence="3">NAD(P)H-binding protein</fullName>
    </submittedName>
</protein>
<proteinExistence type="predicted"/>
<organism evidence="3 4">
    <name type="scientific">Streptomyces iconiensis</name>
    <dbReference type="NCBI Taxonomy" id="1384038"/>
    <lineage>
        <taxon>Bacteria</taxon>
        <taxon>Bacillati</taxon>
        <taxon>Actinomycetota</taxon>
        <taxon>Actinomycetes</taxon>
        <taxon>Kitasatosporales</taxon>
        <taxon>Streptomycetaceae</taxon>
        <taxon>Streptomyces</taxon>
    </lineage>
</organism>
<sequence>MPGNDSAPILVTGAAGGQQGSTGRHVVRLLREQGRAVRAFVHTDDARAAELRGLGAEVVAGDLREITDVLAAVRGVRRAYFTYPVTAGFMEATGAFAAAARREGLERVVEVSQLAASPEAGTPRMRLHWVSEQVFDWADVGAVHLRAGVFFENLDFLVTAARAAGSRQLALPLGGSDTVLPLVAGTDVARVAAGLLTGHGPGTDPVVLLTGQVLTVAEATATFAEGRGEALTYADIPPGEWRQYAMDLYRDTTTVEHLTKLWDLFRAIGSHHELYQVTESIERFGGEPPRTLADFTRAPARPQARH</sequence>
<dbReference type="PANTHER" id="PTHR43162:SF1">
    <property type="entry name" value="PRESTALK A DIFFERENTIATION PROTEIN A"/>
    <property type="match status" value="1"/>
</dbReference>